<protein>
    <recommendedName>
        <fullName evidence="4">Transposase</fullName>
    </recommendedName>
</protein>
<reference evidence="3" key="1">
    <citation type="submission" date="2018-06" db="EMBL/GenBank/DDBJ databases">
        <authorList>
            <person name="Cea G.-C."/>
            <person name="William W."/>
        </authorList>
    </citation>
    <scope>NUCLEOTIDE SEQUENCE [LARGE SCALE GENOMIC DNA]</scope>
    <source>
        <strain evidence="3">DB21MT-2</strain>
    </source>
</reference>
<proteinExistence type="predicted"/>
<organism evidence="2 3">
    <name type="scientific">Shewanella benthica</name>
    <dbReference type="NCBI Taxonomy" id="43661"/>
    <lineage>
        <taxon>Bacteria</taxon>
        <taxon>Pseudomonadati</taxon>
        <taxon>Pseudomonadota</taxon>
        <taxon>Gammaproteobacteria</taxon>
        <taxon>Alteromonadales</taxon>
        <taxon>Shewanellaceae</taxon>
        <taxon>Shewanella</taxon>
    </lineage>
</organism>
<dbReference type="PANTHER" id="PTHR10948:SF23">
    <property type="entry name" value="TRANSPOSASE INSI FOR INSERTION SEQUENCE ELEMENT IS30A-RELATED"/>
    <property type="match status" value="1"/>
</dbReference>
<dbReference type="PANTHER" id="PTHR10948">
    <property type="entry name" value="TRANSPOSASE"/>
    <property type="match status" value="1"/>
</dbReference>
<evidence type="ECO:0008006" key="4">
    <source>
        <dbReference type="Google" id="ProtNLM"/>
    </source>
</evidence>
<dbReference type="GO" id="GO:0004803">
    <property type="term" value="F:transposase activity"/>
    <property type="evidence" value="ECO:0007669"/>
    <property type="project" value="TreeGrafter"/>
</dbReference>
<gene>
    <name evidence="2" type="ORF">SHEWBE_3893</name>
</gene>
<name>A0A330M5S8_9GAMM</name>
<evidence type="ECO:0000313" key="2">
    <source>
        <dbReference type="EMBL" id="SQH77856.1"/>
    </source>
</evidence>
<dbReference type="EMBL" id="LS483452">
    <property type="protein sequence ID" value="SQH77856.1"/>
    <property type="molecule type" value="Genomic_DNA"/>
</dbReference>
<dbReference type="GO" id="GO:0032196">
    <property type="term" value="P:transposition"/>
    <property type="evidence" value="ECO:0007669"/>
    <property type="project" value="TreeGrafter"/>
</dbReference>
<dbReference type="Proteomes" id="UP000250123">
    <property type="component" value="Chromosome SHEWBE"/>
</dbReference>
<accession>A0A330M5S8</accession>
<dbReference type="GO" id="GO:0005829">
    <property type="term" value="C:cytosol"/>
    <property type="evidence" value="ECO:0007669"/>
    <property type="project" value="TreeGrafter"/>
</dbReference>
<evidence type="ECO:0000313" key="3">
    <source>
        <dbReference type="Proteomes" id="UP000250123"/>
    </source>
</evidence>
<feature type="compositionally biased region" description="Polar residues" evidence="1">
    <location>
        <begin position="40"/>
        <end position="56"/>
    </location>
</feature>
<sequence>MVVSANELNVHFSTISRELSRNAVNSEYDPEVAHELSMARKQTSTKANRRSTSTSTDEVIRKCLQLNWSPLAISLRIEVELEADDMLSHTTIYRRIEDDRRQGGTLYRQLPRYGKTR</sequence>
<dbReference type="AlphaFoldDB" id="A0A330M5S8"/>
<evidence type="ECO:0000256" key="1">
    <source>
        <dbReference type="SAM" id="MobiDB-lite"/>
    </source>
</evidence>
<dbReference type="KEGG" id="sbk:SHEWBE_3893"/>
<feature type="region of interest" description="Disordered" evidence="1">
    <location>
        <begin position="36"/>
        <end position="56"/>
    </location>
</feature>
<dbReference type="InterPro" id="IPR051917">
    <property type="entry name" value="Transposase-Integrase"/>
</dbReference>